<dbReference type="OrthoDB" id="196964at2"/>
<dbReference type="EC" id="3.1.26.5" evidence="7 8"/>
<dbReference type="PANTHER" id="PTHR33992:SF1">
    <property type="entry name" value="RIBONUCLEASE P PROTEIN COMPONENT"/>
    <property type="match status" value="1"/>
</dbReference>
<dbReference type="InterPro" id="IPR020568">
    <property type="entry name" value="Ribosomal_Su5_D2-typ_SF"/>
</dbReference>
<evidence type="ECO:0000256" key="1">
    <source>
        <dbReference type="ARBA" id="ARBA00002663"/>
    </source>
</evidence>
<dbReference type="Pfam" id="PF00825">
    <property type="entry name" value="Ribonuclease_P"/>
    <property type="match status" value="1"/>
</dbReference>
<name>A0A3G8JPX6_9ACTN</name>
<comment type="similarity">
    <text evidence="7">Belongs to the RnpA family.</text>
</comment>
<evidence type="ECO:0000313" key="9">
    <source>
        <dbReference type="EMBL" id="AZG47028.1"/>
    </source>
</evidence>
<keyword evidence="3 7" id="KW-0540">Nuclease</keyword>
<dbReference type="InterPro" id="IPR020539">
    <property type="entry name" value="RNase_P_CS"/>
</dbReference>
<dbReference type="Gene3D" id="3.30.230.10">
    <property type="match status" value="1"/>
</dbReference>
<dbReference type="GO" id="GO:0042781">
    <property type="term" value="F:3'-tRNA processing endoribonuclease activity"/>
    <property type="evidence" value="ECO:0007669"/>
    <property type="project" value="TreeGrafter"/>
</dbReference>
<comment type="catalytic activity">
    <reaction evidence="7">
        <text>Endonucleolytic cleavage of RNA, removing 5'-extranucleotides from tRNA precursor.</text>
        <dbReference type="EC" id="3.1.26.5"/>
    </reaction>
</comment>
<reference evidence="9 10" key="1">
    <citation type="submission" date="2018-11" db="EMBL/GenBank/DDBJ databases">
        <title>Gordonia insulae sp. nov., isolated from an island soil.</title>
        <authorList>
            <person name="Kim Y.S."/>
            <person name="Kim S.B."/>
        </authorList>
    </citation>
    <scope>NUCLEOTIDE SEQUENCE [LARGE SCALE GENOMIC DNA]</scope>
    <source>
        <strain evidence="9 10">MMS17-SY073</strain>
    </source>
</reference>
<dbReference type="Proteomes" id="UP000271469">
    <property type="component" value="Chromosome"/>
</dbReference>
<keyword evidence="6 7" id="KW-0694">RNA-binding</keyword>
<dbReference type="EMBL" id="CP033972">
    <property type="protein sequence ID" value="AZG47028.1"/>
    <property type="molecule type" value="Genomic_DNA"/>
</dbReference>
<dbReference type="SUPFAM" id="SSF54211">
    <property type="entry name" value="Ribosomal protein S5 domain 2-like"/>
    <property type="match status" value="1"/>
</dbReference>
<dbReference type="AlphaFoldDB" id="A0A3G8JPX6"/>
<proteinExistence type="inferred from homology"/>
<comment type="function">
    <text evidence="1 7">RNaseP catalyzes the removal of the 5'-leader sequence from pre-tRNA to produce the mature 5'-terminus. It can also cleave other RNA substrates such as 4.5S RNA. The protein component plays an auxiliary but essential role in vivo by binding to the 5'-leader sequence and broadening the substrate specificity of the ribozyme.</text>
</comment>
<evidence type="ECO:0000256" key="6">
    <source>
        <dbReference type="ARBA" id="ARBA00022884"/>
    </source>
</evidence>
<dbReference type="PANTHER" id="PTHR33992">
    <property type="entry name" value="RIBONUCLEASE P PROTEIN COMPONENT"/>
    <property type="match status" value="1"/>
</dbReference>
<dbReference type="InterPro" id="IPR000100">
    <property type="entry name" value="RNase_P"/>
</dbReference>
<dbReference type="GO" id="GO:0001682">
    <property type="term" value="P:tRNA 5'-leader removal"/>
    <property type="evidence" value="ECO:0007669"/>
    <property type="project" value="UniProtKB-UniRule"/>
</dbReference>
<sequence>MVATAHRISRGSDFDRTLKTGVRVTTPDLVIHVLPLIGSDDRRGDPRSTGIATVGGPWLGLIVSKAVGNAVIRHRVARRLRAAFMHNRDSYPSSQTMTVIRARPSAAELSSVALGTQLVEALSRRRVREAFESTGATGQTASRVLP</sequence>
<evidence type="ECO:0000256" key="2">
    <source>
        <dbReference type="ARBA" id="ARBA00022694"/>
    </source>
</evidence>
<evidence type="ECO:0000256" key="3">
    <source>
        <dbReference type="ARBA" id="ARBA00022722"/>
    </source>
</evidence>
<dbReference type="GO" id="GO:0004526">
    <property type="term" value="F:ribonuclease P activity"/>
    <property type="evidence" value="ECO:0007669"/>
    <property type="project" value="UniProtKB-UniRule"/>
</dbReference>
<evidence type="ECO:0000256" key="7">
    <source>
        <dbReference type="HAMAP-Rule" id="MF_00227"/>
    </source>
</evidence>
<keyword evidence="4 7" id="KW-0255">Endonuclease</keyword>
<dbReference type="KEGG" id="gom:D7316_03633"/>
<dbReference type="InterPro" id="IPR014721">
    <property type="entry name" value="Ribsml_uS5_D2-typ_fold_subgr"/>
</dbReference>
<dbReference type="GO" id="GO:0000049">
    <property type="term" value="F:tRNA binding"/>
    <property type="evidence" value="ECO:0007669"/>
    <property type="project" value="UniProtKB-UniRule"/>
</dbReference>
<keyword evidence="10" id="KW-1185">Reference proteome</keyword>
<dbReference type="PROSITE" id="PS00648">
    <property type="entry name" value="RIBONUCLEASE_P"/>
    <property type="match status" value="1"/>
</dbReference>
<keyword evidence="5 7" id="KW-0378">Hydrolase</keyword>
<dbReference type="GO" id="GO:0030677">
    <property type="term" value="C:ribonuclease P complex"/>
    <property type="evidence" value="ECO:0007669"/>
    <property type="project" value="TreeGrafter"/>
</dbReference>
<protein>
    <recommendedName>
        <fullName evidence="7 8">Ribonuclease P protein component</fullName>
        <shortName evidence="7">RNase P protein</shortName>
        <shortName evidence="7">RNaseP protein</shortName>
        <ecNumber evidence="7 8">3.1.26.5</ecNumber>
    </recommendedName>
    <alternativeName>
        <fullName evidence="7">Protein C5</fullName>
    </alternativeName>
</protein>
<dbReference type="HAMAP" id="MF_00227">
    <property type="entry name" value="RNase_P"/>
    <property type="match status" value="1"/>
</dbReference>
<dbReference type="NCBIfam" id="TIGR00188">
    <property type="entry name" value="rnpA"/>
    <property type="match status" value="1"/>
</dbReference>
<evidence type="ECO:0000256" key="5">
    <source>
        <dbReference type="ARBA" id="ARBA00022801"/>
    </source>
</evidence>
<keyword evidence="2 7" id="KW-0819">tRNA processing</keyword>
<comment type="subunit">
    <text evidence="7">Consists of a catalytic RNA component (M1 or rnpB) and a protein subunit.</text>
</comment>
<gene>
    <name evidence="7 9" type="primary">rnpA</name>
    <name evidence="9" type="ORF">D7316_03633</name>
</gene>
<evidence type="ECO:0000256" key="4">
    <source>
        <dbReference type="ARBA" id="ARBA00022759"/>
    </source>
</evidence>
<accession>A0A3G8JPX6</accession>
<evidence type="ECO:0000313" key="10">
    <source>
        <dbReference type="Proteomes" id="UP000271469"/>
    </source>
</evidence>
<evidence type="ECO:0000256" key="8">
    <source>
        <dbReference type="NCBIfam" id="TIGR00188"/>
    </source>
</evidence>
<organism evidence="9 10">
    <name type="scientific">Gordonia insulae</name>
    <dbReference type="NCBI Taxonomy" id="2420509"/>
    <lineage>
        <taxon>Bacteria</taxon>
        <taxon>Bacillati</taxon>
        <taxon>Actinomycetota</taxon>
        <taxon>Actinomycetes</taxon>
        <taxon>Mycobacteriales</taxon>
        <taxon>Gordoniaceae</taxon>
        <taxon>Gordonia</taxon>
    </lineage>
</organism>